<keyword evidence="3 5" id="KW-1133">Transmembrane helix</keyword>
<evidence type="ECO:0000256" key="2">
    <source>
        <dbReference type="ARBA" id="ARBA00022692"/>
    </source>
</evidence>
<dbReference type="RefSeq" id="WP_344499362.1">
    <property type="nucleotide sequence ID" value="NZ_BAAAQD010000001.1"/>
</dbReference>
<evidence type="ECO:0000256" key="3">
    <source>
        <dbReference type="ARBA" id="ARBA00022989"/>
    </source>
</evidence>
<dbReference type="Proteomes" id="UP001501470">
    <property type="component" value="Unassembled WGS sequence"/>
</dbReference>
<feature type="transmembrane region" description="Helical" evidence="5">
    <location>
        <begin position="88"/>
        <end position="115"/>
    </location>
</feature>
<feature type="domain" description="ABC-2 type transporter transmembrane" evidence="6">
    <location>
        <begin position="4"/>
        <end position="199"/>
    </location>
</feature>
<gene>
    <name evidence="7" type="ORF">GCM10009827_006890</name>
</gene>
<evidence type="ECO:0000259" key="6">
    <source>
        <dbReference type="Pfam" id="PF01061"/>
    </source>
</evidence>
<feature type="transmembrane region" description="Helical" evidence="5">
    <location>
        <begin position="153"/>
        <end position="173"/>
    </location>
</feature>
<sequence length="245" mass="25359">MTHLVRSELLLLARNRMAVFNSVLVPVMIIGLLASGGDAGGDTAVVTGMLGFVLVGVLYYTLVSTYVARREDLVLQRLRVGVLTDLEILAGTAGPAVAVALGQMALFVAVGATAFGLPAPVNAPVLLLGVLLGTVVFALLAAVSTTFTRTVELAQVTTLPVLLVCVAGAGFAIPLDALPGPVAEALRWLPLSPTLELVRLGWLGKPGAGVLGVLGAAAAPAGLLAAWTVLGWVAVRRWFRWSPRR</sequence>
<evidence type="ECO:0000256" key="4">
    <source>
        <dbReference type="ARBA" id="ARBA00023136"/>
    </source>
</evidence>
<comment type="subcellular location">
    <subcellularLocation>
        <location evidence="1">Membrane</location>
        <topology evidence="1">Multi-pass membrane protein</topology>
    </subcellularLocation>
</comment>
<dbReference type="Pfam" id="PF01061">
    <property type="entry name" value="ABC2_membrane"/>
    <property type="match status" value="1"/>
</dbReference>
<keyword evidence="4 5" id="KW-0472">Membrane</keyword>
<protein>
    <submittedName>
        <fullName evidence="7">ABC transporter permease</fullName>
    </submittedName>
</protein>
<keyword evidence="2 5" id="KW-0812">Transmembrane</keyword>
<keyword evidence="8" id="KW-1185">Reference proteome</keyword>
<proteinExistence type="predicted"/>
<evidence type="ECO:0000313" key="7">
    <source>
        <dbReference type="EMBL" id="GAA1500606.1"/>
    </source>
</evidence>
<evidence type="ECO:0000256" key="1">
    <source>
        <dbReference type="ARBA" id="ARBA00004141"/>
    </source>
</evidence>
<feature type="transmembrane region" description="Helical" evidence="5">
    <location>
        <begin position="43"/>
        <end position="67"/>
    </location>
</feature>
<reference evidence="7 8" key="1">
    <citation type="journal article" date="2019" name="Int. J. Syst. Evol. Microbiol.">
        <title>The Global Catalogue of Microorganisms (GCM) 10K type strain sequencing project: providing services to taxonomists for standard genome sequencing and annotation.</title>
        <authorList>
            <consortium name="The Broad Institute Genomics Platform"/>
            <consortium name="The Broad Institute Genome Sequencing Center for Infectious Disease"/>
            <person name="Wu L."/>
            <person name="Ma J."/>
        </authorList>
    </citation>
    <scope>NUCLEOTIDE SEQUENCE [LARGE SCALE GENOMIC DNA]</scope>
    <source>
        <strain evidence="7 8">JCM 15933</strain>
    </source>
</reference>
<evidence type="ECO:0000256" key="5">
    <source>
        <dbReference type="SAM" id="Phobius"/>
    </source>
</evidence>
<evidence type="ECO:0000313" key="8">
    <source>
        <dbReference type="Proteomes" id="UP001501470"/>
    </source>
</evidence>
<dbReference type="PANTHER" id="PTHR43027">
    <property type="entry name" value="DOXORUBICIN RESISTANCE ABC TRANSPORTER PERMEASE PROTEIN DRRC-RELATED"/>
    <property type="match status" value="1"/>
</dbReference>
<feature type="transmembrane region" description="Helical" evidence="5">
    <location>
        <begin position="210"/>
        <end position="235"/>
    </location>
</feature>
<comment type="caution">
    <text evidence="7">The sequence shown here is derived from an EMBL/GenBank/DDBJ whole genome shotgun (WGS) entry which is preliminary data.</text>
</comment>
<feature type="transmembrane region" description="Helical" evidence="5">
    <location>
        <begin position="18"/>
        <end position="37"/>
    </location>
</feature>
<dbReference type="EMBL" id="BAAAQD010000001">
    <property type="protein sequence ID" value="GAA1500606.1"/>
    <property type="molecule type" value="Genomic_DNA"/>
</dbReference>
<dbReference type="InterPro" id="IPR013525">
    <property type="entry name" value="ABC2_TM"/>
</dbReference>
<accession>A0ABN1ZKX0</accession>
<organism evidence="7 8">
    <name type="scientific">Dactylosporangium maewongense</name>
    <dbReference type="NCBI Taxonomy" id="634393"/>
    <lineage>
        <taxon>Bacteria</taxon>
        <taxon>Bacillati</taxon>
        <taxon>Actinomycetota</taxon>
        <taxon>Actinomycetes</taxon>
        <taxon>Micromonosporales</taxon>
        <taxon>Micromonosporaceae</taxon>
        <taxon>Dactylosporangium</taxon>
    </lineage>
</organism>
<name>A0ABN1ZKX0_9ACTN</name>
<feature type="transmembrane region" description="Helical" evidence="5">
    <location>
        <begin position="121"/>
        <end position="141"/>
    </location>
</feature>
<dbReference type="PANTHER" id="PTHR43027:SF2">
    <property type="entry name" value="TRANSPORT PERMEASE PROTEIN"/>
    <property type="match status" value="1"/>
</dbReference>
<dbReference type="InterPro" id="IPR052902">
    <property type="entry name" value="ABC-2_transporter"/>
</dbReference>